<evidence type="ECO:0000313" key="3">
    <source>
        <dbReference type="EMBL" id="CAD6334105.1"/>
    </source>
</evidence>
<dbReference type="AlphaFoldDB" id="A0A811RVZ7"/>
<dbReference type="Pfam" id="PF24865">
    <property type="entry name" value="DUF7731"/>
    <property type="match status" value="1"/>
</dbReference>
<organism evidence="3 4">
    <name type="scientific">Miscanthus lutarioriparius</name>
    <dbReference type="NCBI Taxonomy" id="422564"/>
    <lineage>
        <taxon>Eukaryota</taxon>
        <taxon>Viridiplantae</taxon>
        <taxon>Streptophyta</taxon>
        <taxon>Embryophyta</taxon>
        <taxon>Tracheophyta</taxon>
        <taxon>Spermatophyta</taxon>
        <taxon>Magnoliopsida</taxon>
        <taxon>Liliopsida</taxon>
        <taxon>Poales</taxon>
        <taxon>Poaceae</taxon>
        <taxon>PACMAD clade</taxon>
        <taxon>Panicoideae</taxon>
        <taxon>Andropogonodae</taxon>
        <taxon>Andropogoneae</taxon>
        <taxon>Saccharinae</taxon>
        <taxon>Miscanthus</taxon>
    </lineage>
</organism>
<feature type="compositionally biased region" description="Basic and acidic residues" evidence="1">
    <location>
        <begin position="354"/>
        <end position="366"/>
    </location>
</feature>
<dbReference type="PANTHER" id="PTHR34366:SF9">
    <property type="entry name" value="OS03G0304200 PROTEIN"/>
    <property type="match status" value="1"/>
</dbReference>
<accession>A0A811RVZ7</accession>
<evidence type="ECO:0000259" key="2">
    <source>
        <dbReference type="Pfam" id="PF24865"/>
    </source>
</evidence>
<sequence>MAISCCRGQGGGGGGAGGAAGGGAGGAAGGAVVPGTQDAIQIVSQAALCFDNRQVINGCLQAMGINVNGSGASGNGNGGSSNGSGGSGGRSNGNSGSTAIMCQGPCFGQMMLMMTCVNGILGNIQGYSPGLMQGVQAVFQMSCGNVGNSQQGGGGGGGAAGATGVGGAGSAGGAGGEGTSGASGGVAGGAGNAVGASGGSNTANSANTAGGSTNPNGGSHTAAKKPWNCSRERAIASMTPIKCVSIYVHVWHTPMSAQIYSHCTEEFRMNVEGAFHVQRNEVDEYCGGPCLEETQLALQCVEEVAAQSFKFSNGASVLAVKQALGTGCSYGPDRGTFEIRERKECVGGADESYYHKSRDHEQEKPVGGRYYGEGNQQPYDEQGAGYGEGEEYCYGYGAAGRLGERRGYLQMMILLLVASAPLILTL</sequence>
<evidence type="ECO:0000313" key="4">
    <source>
        <dbReference type="Proteomes" id="UP000604825"/>
    </source>
</evidence>
<dbReference type="InterPro" id="IPR056633">
    <property type="entry name" value="DUF7731"/>
</dbReference>
<dbReference type="EMBL" id="CAJGYO010000017">
    <property type="protein sequence ID" value="CAD6334105.1"/>
    <property type="molecule type" value="Genomic_DNA"/>
</dbReference>
<dbReference type="OrthoDB" id="1843925at2759"/>
<name>A0A811RVZ7_9POAL</name>
<proteinExistence type="predicted"/>
<feature type="domain" description="DUF7731" evidence="2">
    <location>
        <begin position="257"/>
        <end position="342"/>
    </location>
</feature>
<protein>
    <recommendedName>
        <fullName evidence="2">DUF7731 domain-containing protein</fullName>
    </recommendedName>
</protein>
<dbReference type="Proteomes" id="UP000604825">
    <property type="component" value="Unassembled WGS sequence"/>
</dbReference>
<reference evidence="3" key="1">
    <citation type="submission" date="2020-10" db="EMBL/GenBank/DDBJ databases">
        <authorList>
            <person name="Han B."/>
            <person name="Lu T."/>
            <person name="Zhao Q."/>
            <person name="Huang X."/>
            <person name="Zhao Y."/>
        </authorList>
    </citation>
    <scope>NUCLEOTIDE SEQUENCE</scope>
</reference>
<dbReference type="PANTHER" id="PTHR34366">
    <property type="entry name" value="OS07G0289901 PROTEIN-RELATED"/>
    <property type="match status" value="1"/>
</dbReference>
<feature type="region of interest" description="Disordered" evidence="1">
    <location>
        <begin position="197"/>
        <end position="225"/>
    </location>
</feature>
<keyword evidence="4" id="KW-1185">Reference proteome</keyword>
<feature type="region of interest" description="Disordered" evidence="1">
    <location>
        <begin position="354"/>
        <end position="380"/>
    </location>
</feature>
<comment type="caution">
    <text evidence="3">The sequence shown here is derived from an EMBL/GenBank/DDBJ whole genome shotgun (WGS) entry which is preliminary data.</text>
</comment>
<feature type="compositionally biased region" description="Low complexity" evidence="1">
    <location>
        <begin position="199"/>
        <end position="214"/>
    </location>
</feature>
<gene>
    <name evidence="3" type="ORF">NCGR_LOCUS58203</name>
</gene>
<evidence type="ECO:0000256" key="1">
    <source>
        <dbReference type="SAM" id="MobiDB-lite"/>
    </source>
</evidence>